<evidence type="ECO:0000313" key="2">
    <source>
        <dbReference type="EMBL" id="OJD22723.1"/>
    </source>
</evidence>
<feature type="region of interest" description="Disordered" evidence="1">
    <location>
        <begin position="70"/>
        <end position="123"/>
    </location>
</feature>
<comment type="caution">
    <text evidence="2">The sequence shown here is derived from an EMBL/GenBank/DDBJ whole genome shotgun (WGS) entry which is preliminary data.</text>
</comment>
<dbReference type="AlphaFoldDB" id="A0A1J9QR78"/>
<accession>A0A1J9QR78</accession>
<gene>
    <name evidence="2" type="ORF">ACJ73_05924</name>
</gene>
<dbReference type="EMBL" id="LGTZ01000976">
    <property type="protein sequence ID" value="OJD22723.1"/>
    <property type="molecule type" value="Genomic_DNA"/>
</dbReference>
<proteinExistence type="predicted"/>
<protein>
    <submittedName>
        <fullName evidence="2">Uncharacterized protein</fullName>
    </submittedName>
</protein>
<dbReference type="Proteomes" id="UP000242791">
    <property type="component" value="Unassembled WGS sequence"/>
</dbReference>
<evidence type="ECO:0000313" key="3">
    <source>
        <dbReference type="Proteomes" id="UP000242791"/>
    </source>
</evidence>
<reference evidence="2 3" key="1">
    <citation type="submission" date="2015-08" db="EMBL/GenBank/DDBJ databases">
        <title>Emmonsia species relationships and genome sequence.</title>
        <authorList>
            <person name="Cuomo C.A."/>
            <person name="Schwartz I.S."/>
            <person name="Kenyon C."/>
            <person name="De Hoog G.S."/>
            <person name="Govender N.P."/>
            <person name="Botha A."/>
            <person name="Moreno L."/>
            <person name="De Vries M."/>
            <person name="Munoz J.F."/>
            <person name="Stielow J.B."/>
        </authorList>
    </citation>
    <scope>NUCLEOTIDE SEQUENCE [LARGE SCALE GENOMIC DNA]</scope>
    <source>
        <strain evidence="2 3">EI222</strain>
    </source>
</reference>
<evidence type="ECO:0000256" key="1">
    <source>
        <dbReference type="SAM" id="MobiDB-lite"/>
    </source>
</evidence>
<dbReference type="VEuPathDB" id="FungiDB:ACJ73_05924"/>
<keyword evidence="3" id="KW-1185">Reference proteome</keyword>
<organism evidence="2 3">
    <name type="scientific">Blastomyces percursus</name>
    <dbReference type="NCBI Taxonomy" id="1658174"/>
    <lineage>
        <taxon>Eukaryota</taxon>
        <taxon>Fungi</taxon>
        <taxon>Dikarya</taxon>
        <taxon>Ascomycota</taxon>
        <taxon>Pezizomycotina</taxon>
        <taxon>Eurotiomycetes</taxon>
        <taxon>Eurotiomycetidae</taxon>
        <taxon>Onygenales</taxon>
        <taxon>Ajellomycetaceae</taxon>
        <taxon>Blastomyces</taxon>
    </lineage>
</organism>
<feature type="compositionally biased region" description="Polar residues" evidence="1">
    <location>
        <begin position="81"/>
        <end position="90"/>
    </location>
</feature>
<name>A0A1J9QR78_9EURO</name>
<sequence>MDRRYTVTQGRNGTLAAAVGLSTLDPTILKSSGILKAAVLKRYNTAPKMPINASTAINKALLVSSRSGRREKFQSYAASPRYTSLPTDGNTETRHRRKSSDTSHLRRCVKPIVNGDYAKEGRR</sequence>